<feature type="domain" description="Peptidase C1A papain C-terminal" evidence="8">
    <location>
        <begin position="115"/>
        <end position="332"/>
    </location>
</feature>
<organism evidence="10 11">
    <name type="scientific">Nezara viridula</name>
    <name type="common">Southern green stink bug</name>
    <name type="synonym">Cimex viridulus</name>
    <dbReference type="NCBI Taxonomy" id="85310"/>
    <lineage>
        <taxon>Eukaryota</taxon>
        <taxon>Metazoa</taxon>
        <taxon>Ecdysozoa</taxon>
        <taxon>Arthropoda</taxon>
        <taxon>Hexapoda</taxon>
        <taxon>Insecta</taxon>
        <taxon>Pterygota</taxon>
        <taxon>Neoptera</taxon>
        <taxon>Paraneoptera</taxon>
        <taxon>Hemiptera</taxon>
        <taxon>Heteroptera</taxon>
        <taxon>Panheteroptera</taxon>
        <taxon>Pentatomomorpha</taxon>
        <taxon>Pentatomoidea</taxon>
        <taxon>Pentatomidae</taxon>
        <taxon>Pentatominae</taxon>
        <taxon>Nezara</taxon>
    </lineage>
</organism>
<dbReference type="InterPro" id="IPR039417">
    <property type="entry name" value="Peptidase_C1A_papain-like"/>
</dbReference>
<keyword evidence="5" id="KW-0865">Zymogen</keyword>
<dbReference type="GO" id="GO:0008234">
    <property type="term" value="F:cysteine-type peptidase activity"/>
    <property type="evidence" value="ECO:0007669"/>
    <property type="project" value="UniProtKB-KW"/>
</dbReference>
<feature type="domain" description="Cathepsin propeptide inhibitor" evidence="9">
    <location>
        <begin position="24"/>
        <end position="84"/>
    </location>
</feature>
<keyword evidence="3" id="KW-0378">Hydrolase</keyword>
<dbReference type="PROSITE" id="PS00640">
    <property type="entry name" value="THIOL_PROTEASE_ASN"/>
    <property type="match status" value="1"/>
</dbReference>
<dbReference type="Proteomes" id="UP001152798">
    <property type="component" value="Chromosome 1"/>
</dbReference>
<evidence type="ECO:0000259" key="9">
    <source>
        <dbReference type="SMART" id="SM00848"/>
    </source>
</evidence>
<dbReference type="OrthoDB" id="6584636at2759"/>
<dbReference type="SMART" id="SM00848">
    <property type="entry name" value="Inhibitor_I29"/>
    <property type="match status" value="1"/>
</dbReference>
<evidence type="ECO:0000313" key="11">
    <source>
        <dbReference type="Proteomes" id="UP001152798"/>
    </source>
</evidence>
<dbReference type="InterPro" id="IPR000169">
    <property type="entry name" value="Pept_cys_AS"/>
</dbReference>
<evidence type="ECO:0000259" key="8">
    <source>
        <dbReference type="SMART" id="SM00645"/>
    </source>
</evidence>
<evidence type="ECO:0000256" key="5">
    <source>
        <dbReference type="ARBA" id="ARBA00023145"/>
    </source>
</evidence>
<dbReference type="EMBL" id="OV725077">
    <property type="protein sequence ID" value="CAH1392194.1"/>
    <property type="molecule type" value="Genomic_DNA"/>
</dbReference>
<evidence type="ECO:0000256" key="3">
    <source>
        <dbReference type="ARBA" id="ARBA00022801"/>
    </source>
</evidence>
<accession>A0A9P0EC28</accession>
<dbReference type="Gene3D" id="3.90.70.10">
    <property type="entry name" value="Cysteine proteinases"/>
    <property type="match status" value="1"/>
</dbReference>
<dbReference type="SUPFAM" id="SSF54001">
    <property type="entry name" value="Cysteine proteinases"/>
    <property type="match status" value="1"/>
</dbReference>
<gene>
    <name evidence="10" type="ORF">NEZAVI_LOCUS3058</name>
</gene>
<dbReference type="InterPro" id="IPR025660">
    <property type="entry name" value="Pept_his_AS"/>
</dbReference>
<protein>
    <recommendedName>
        <fullName evidence="12">Cathepsin L</fullName>
    </recommendedName>
</protein>
<evidence type="ECO:0008006" key="12">
    <source>
        <dbReference type="Google" id="ProtNLM"/>
    </source>
</evidence>
<dbReference type="InterPro" id="IPR038765">
    <property type="entry name" value="Papain-like_cys_pep_sf"/>
</dbReference>
<proteinExistence type="inferred from homology"/>
<dbReference type="PRINTS" id="PR00705">
    <property type="entry name" value="PAPAIN"/>
</dbReference>
<name>A0A9P0EC28_NEZVI</name>
<dbReference type="PROSITE" id="PS00639">
    <property type="entry name" value="THIOL_PROTEASE_HIS"/>
    <property type="match status" value="1"/>
</dbReference>
<dbReference type="InterPro" id="IPR013201">
    <property type="entry name" value="Prot_inhib_I29"/>
</dbReference>
<evidence type="ECO:0000256" key="6">
    <source>
        <dbReference type="ARBA" id="ARBA00023157"/>
    </source>
</evidence>
<evidence type="ECO:0000313" key="10">
    <source>
        <dbReference type="EMBL" id="CAH1392194.1"/>
    </source>
</evidence>
<evidence type="ECO:0000256" key="7">
    <source>
        <dbReference type="SAM" id="SignalP"/>
    </source>
</evidence>
<dbReference type="Pfam" id="PF00112">
    <property type="entry name" value="Peptidase_C1"/>
    <property type="match status" value="1"/>
</dbReference>
<evidence type="ECO:0000256" key="1">
    <source>
        <dbReference type="ARBA" id="ARBA00008455"/>
    </source>
</evidence>
<dbReference type="InterPro" id="IPR013128">
    <property type="entry name" value="Peptidase_C1A"/>
</dbReference>
<dbReference type="Pfam" id="PF08246">
    <property type="entry name" value="Inhibitor_I29"/>
    <property type="match status" value="1"/>
</dbReference>
<keyword evidence="11" id="KW-1185">Reference proteome</keyword>
<dbReference type="CDD" id="cd02248">
    <property type="entry name" value="Peptidase_C1A"/>
    <property type="match status" value="1"/>
</dbReference>
<evidence type="ECO:0000256" key="2">
    <source>
        <dbReference type="ARBA" id="ARBA00022670"/>
    </source>
</evidence>
<evidence type="ECO:0000256" key="4">
    <source>
        <dbReference type="ARBA" id="ARBA00022807"/>
    </source>
</evidence>
<keyword evidence="2" id="KW-0645">Protease</keyword>
<reference evidence="10" key="1">
    <citation type="submission" date="2022-01" db="EMBL/GenBank/DDBJ databases">
        <authorList>
            <person name="King R."/>
        </authorList>
    </citation>
    <scope>NUCLEOTIDE SEQUENCE</scope>
</reference>
<dbReference type="PROSITE" id="PS00139">
    <property type="entry name" value="THIOL_PROTEASE_CYS"/>
    <property type="match status" value="1"/>
</dbReference>
<dbReference type="InterPro" id="IPR025661">
    <property type="entry name" value="Pept_asp_AS"/>
</dbReference>
<dbReference type="AlphaFoldDB" id="A0A9P0EC28"/>
<dbReference type="PANTHER" id="PTHR12411">
    <property type="entry name" value="CYSTEINE PROTEASE FAMILY C1-RELATED"/>
    <property type="match status" value="1"/>
</dbReference>
<feature type="signal peptide" evidence="7">
    <location>
        <begin position="1"/>
        <end position="16"/>
    </location>
</feature>
<feature type="chain" id="PRO_5040426415" description="Cathepsin L" evidence="7">
    <location>
        <begin position="17"/>
        <end position="333"/>
    </location>
</feature>
<sequence length="333" mass="36542">MRILLLVASVFIVSSAAPAFDELWSMFKEQQGKTYANPFEEFHRIQIFTKNLKMIEEHNAKYAAGLVSYKMSLNRFADMLPEEVRAQLNGFNKTGQLINHKRTGLRFVPPANVKLPESVDWREEGAVTPIKDQGTCGGCWAFSTTGAIEAQLFRQTKKLVSLSEQQLIDCSSEYGNQGCNGGLMDNAFKYIKDNGGVASEESYPYQGEVGHCRSTNFNSVHGTSVKSHVDLPEGSERALQEAVATVGPVSVAVSASNSGFLHYGGGIFNGESCASEELDHGVLVVGYGTEGGQDYWIIKNSWSTRWGDKGYMKLARNKGNICGIAYMASYPLL</sequence>
<dbReference type="GO" id="GO:0006508">
    <property type="term" value="P:proteolysis"/>
    <property type="evidence" value="ECO:0007669"/>
    <property type="project" value="UniProtKB-KW"/>
</dbReference>
<keyword evidence="4" id="KW-0788">Thiol protease</keyword>
<dbReference type="InterPro" id="IPR000668">
    <property type="entry name" value="Peptidase_C1A_C"/>
</dbReference>
<dbReference type="SMART" id="SM00645">
    <property type="entry name" value="Pept_C1"/>
    <property type="match status" value="1"/>
</dbReference>
<comment type="similarity">
    <text evidence="1">Belongs to the peptidase C1 family.</text>
</comment>
<keyword evidence="7" id="KW-0732">Signal</keyword>
<keyword evidence="6" id="KW-1015">Disulfide bond</keyword>
<dbReference type="FunFam" id="3.90.70.10:FF:000006">
    <property type="entry name" value="Cathepsin S"/>
    <property type="match status" value="1"/>
</dbReference>